<accession>A0A0G0SHJ6</accession>
<evidence type="ECO:0000259" key="6">
    <source>
        <dbReference type="Pfam" id="PF25973"/>
    </source>
</evidence>
<protein>
    <submittedName>
        <fullName evidence="8">Efflux transporter, RND family, MFP subunit</fullName>
    </submittedName>
</protein>
<dbReference type="Gene3D" id="2.40.50.100">
    <property type="match status" value="1"/>
</dbReference>
<dbReference type="PANTHER" id="PTHR32347">
    <property type="entry name" value="EFFLUX SYSTEM COMPONENT YKNX-RELATED"/>
    <property type="match status" value="1"/>
</dbReference>
<feature type="coiled-coil region" evidence="4">
    <location>
        <begin position="96"/>
        <end position="130"/>
    </location>
</feature>
<evidence type="ECO:0000256" key="5">
    <source>
        <dbReference type="SAM" id="Phobius"/>
    </source>
</evidence>
<evidence type="ECO:0000256" key="1">
    <source>
        <dbReference type="ARBA" id="ARBA00004196"/>
    </source>
</evidence>
<comment type="subcellular location">
    <subcellularLocation>
        <location evidence="1">Cell envelope</location>
    </subcellularLocation>
</comment>
<dbReference type="InterPro" id="IPR050465">
    <property type="entry name" value="UPF0194_transport"/>
</dbReference>
<organism evidence="8 9">
    <name type="scientific">Candidatus Woesebacteria bacterium GW2011_GWA1_40_43</name>
    <dbReference type="NCBI Taxonomy" id="1618553"/>
    <lineage>
        <taxon>Bacteria</taxon>
        <taxon>Candidatus Woeseibacteriota</taxon>
    </lineage>
</organism>
<comment type="similarity">
    <text evidence="2">Belongs to the membrane fusion protein (MFP) (TC 8.A.1) family.</text>
</comment>
<sequence length="334" mass="36916">MKTGIILKMKVFFKKPFILIGLVLAVLLAYFLIQVNPKNEGKIGRGDIRSFLSASGKLDAEKKAELSFKATGRVDSVEASEGDQVKKDEVLARLDVEELSLSLGRAQDDLRQAEAELAKIYDEVKGHDTDETYTQKQTRTQAEVKKDKAVKSVESAKKSITDSALYAPFSGVVITQSLEVNEWVSAFSLEPGIVLIDPDTVYFSAEVDEENIQNVKVGQKAVVSFDAYPDRKFDGEVYYIAQSVTQTEGGDVVGVRIKLENFPEKPIIGINGDTEITLEDRKDVLLVPKEAVYKNGGNSFVKTGLGEKKIKLGIFDGVNWEVLEGVEDGEIIRW</sequence>
<keyword evidence="5" id="KW-0812">Transmembrane</keyword>
<gene>
    <name evidence="8" type="ORF">UU02_C0009G0007</name>
</gene>
<dbReference type="EMBL" id="LBZA01000009">
    <property type="protein sequence ID" value="KKR64358.1"/>
    <property type="molecule type" value="Genomic_DNA"/>
</dbReference>
<comment type="caution">
    <text evidence="8">The sequence shown here is derived from an EMBL/GenBank/DDBJ whole genome shotgun (WGS) entry which is preliminary data.</text>
</comment>
<feature type="transmembrane region" description="Helical" evidence="5">
    <location>
        <begin position="12"/>
        <end position="33"/>
    </location>
</feature>
<dbReference type="AlphaFoldDB" id="A0A0G0SHJ6"/>
<evidence type="ECO:0000256" key="2">
    <source>
        <dbReference type="ARBA" id="ARBA00009477"/>
    </source>
</evidence>
<dbReference type="PATRIC" id="fig|1618553.3.peg.155"/>
<dbReference type="Gene3D" id="2.40.30.170">
    <property type="match status" value="1"/>
</dbReference>
<evidence type="ECO:0000313" key="9">
    <source>
        <dbReference type="Proteomes" id="UP000034293"/>
    </source>
</evidence>
<feature type="domain" description="CzcB-like barrel-sandwich hybrid" evidence="6">
    <location>
        <begin position="65"/>
        <end position="185"/>
    </location>
</feature>
<dbReference type="InterPro" id="IPR006143">
    <property type="entry name" value="RND_pump_MFP"/>
</dbReference>
<dbReference type="Pfam" id="PF25973">
    <property type="entry name" value="BSH_CzcB"/>
    <property type="match status" value="1"/>
</dbReference>
<dbReference type="InterPro" id="IPR058636">
    <property type="entry name" value="Beta-barrel_YknX"/>
</dbReference>
<proteinExistence type="inferred from homology"/>
<reference evidence="8 9" key="1">
    <citation type="journal article" date="2015" name="Nature">
        <title>rRNA introns, odd ribosomes, and small enigmatic genomes across a large radiation of phyla.</title>
        <authorList>
            <person name="Brown C.T."/>
            <person name="Hug L.A."/>
            <person name="Thomas B.C."/>
            <person name="Sharon I."/>
            <person name="Castelle C.J."/>
            <person name="Singh A."/>
            <person name="Wilkins M.J."/>
            <person name="Williams K.H."/>
            <person name="Banfield J.F."/>
        </authorList>
    </citation>
    <scope>NUCLEOTIDE SEQUENCE [LARGE SCALE GENOMIC DNA]</scope>
</reference>
<dbReference type="SUPFAM" id="SSF111369">
    <property type="entry name" value="HlyD-like secretion proteins"/>
    <property type="match status" value="1"/>
</dbReference>
<dbReference type="GO" id="GO:0022857">
    <property type="term" value="F:transmembrane transporter activity"/>
    <property type="evidence" value="ECO:0007669"/>
    <property type="project" value="InterPro"/>
</dbReference>
<dbReference type="Proteomes" id="UP000034293">
    <property type="component" value="Unassembled WGS sequence"/>
</dbReference>
<evidence type="ECO:0000259" key="7">
    <source>
        <dbReference type="Pfam" id="PF25990"/>
    </source>
</evidence>
<dbReference type="Gene3D" id="2.40.420.20">
    <property type="match status" value="1"/>
</dbReference>
<dbReference type="NCBIfam" id="TIGR01730">
    <property type="entry name" value="RND_mfp"/>
    <property type="match status" value="1"/>
</dbReference>
<keyword evidence="5" id="KW-0472">Membrane</keyword>
<name>A0A0G0SHJ6_9BACT</name>
<keyword evidence="5" id="KW-1133">Transmembrane helix</keyword>
<dbReference type="InterPro" id="IPR058647">
    <property type="entry name" value="BSH_CzcB-like"/>
</dbReference>
<dbReference type="GO" id="GO:0030313">
    <property type="term" value="C:cell envelope"/>
    <property type="evidence" value="ECO:0007669"/>
    <property type="project" value="UniProtKB-SubCell"/>
</dbReference>
<evidence type="ECO:0000256" key="3">
    <source>
        <dbReference type="ARBA" id="ARBA00023054"/>
    </source>
</evidence>
<feature type="domain" description="YknX-like beta-barrel" evidence="7">
    <location>
        <begin position="204"/>
        <end position="248"/>
    </location>
</feature>
<dbReference type="Pfam" id="PF25990">
    <property type="entry name" value="Beta-barrel_YknX"/>
    <property type="match status" value="1"/>
</dbReference>
<dbReference type="GO" id="GO:0016020">
    <property type="term" value="C:membrane"/>
    <property type="evidence" value="ECO:0007669"/>
    <property type="project" value="InterPro"/>
</dbReference>
<keyword evidence="3 4" id="KW-0175">Coiled coil</keyword>
<evidence type="ECO:0000256" key="4">
    <source>
        <dbReference type="SAM" id="Coils"/>
    </source>
</evidence>
<evidence type="ECO:0000313" key="8">
    <source>
        <dbReference type="EMBL" id="KKR64358.1"/>
    </source>
</evidence>